<dbReference type="InterPro" id="IPR024983">
    <property type="entry name" value="CHAT_dom"/>
</dbReference>
<protein>
    <recommendedName>
        <fullName evidence="3">CHAT domain-containing protein</fullName>
    </recommendedName>
</protein>
<keyword evidence="2" id="KW-1133">Transmembrane helix</keyword>
<organism evidence="4 5">
    <name type="scientific">Cyanobium usitatum str. Tous</name>
    <dbReference type="NCBI Taxonomy" id="2116684"/>
    <lineage>
        <taxon>Bacteria</taxon>
        <taxon>Bacillati</taxon>
        <taxon>Cyanobacteriota</taxon>
        <taxon>Cyanophyceae</taxon>
        <taxon>Synechococcales</taxon>
        <taxon>Prochlorococcaceae</taxon>
        <taxon>Cyanobium</taxon>
    </lineage>
</organism>
<dbReference type="Pfam" id="PF12770">
    <property type="entry name" value="CHAT"/>
    <property type="match status" value="1"/>
</dbReference>
<evidence type="ECO:0000313" key="4">
    <source>
        <dbReference type="EMBL" id="PSJ06588.1"/>
    </source>
</evidence>
<reference evidence="4 5" key="1">
    <citation type="journal article" date="2018" name="Environ. Microbiol.">
        <title>Ecological and genomic features of two widespread freshwater picocyanobacteria.</title>
        <authorList>
            <person name="Cabello-Yeves P.J."/>
            <person name="Picazo A."/>
            <person name="Camacho A."/>
            <person name="Callieri C."/>
            <person name="Rosselli R."/>
            <person name="Roda-Garcia J.J."/>
            <person name="Coutinho F.H."/>
            <person name="Rodriguez-Valera F."/>
        </authorList>
    </citation>
    <scope>NUCLEOTIDE SEQUENCE [LARGE SCALE GENOMIC DNA]</scope>
    <source>
        <strain evidence="4 5">Tous</strain>
    </source>
</reference>
<proteinExistence type="predicted"/>
<dbReference type="EMBL" id="PXXO01000003">
    <property type="protein sequence ID" value="PSJ06588.1"/>
    <property type="molecule type" value="Genomic_DNA"/>
</dbReference>
<name>A0A2P7MZD4_9CYAN</name>
<feature type="transmembrane region" description="Helical" evidence="2">
    <location>
        <begin position="34"/>
        <end position="53"/>
    </location>
</feature>
<keyword evidence="2" id="KW-0472">Membrane</keyword>
<accession>A0A2P7MZD4</accession>
<dbReference type="OrthoDB" id="446317at2"/>
<keyword evidence="5" id="KW-1185">Reference proteome</keyword>
<gene>
    <name evidence="4" type="ORF">C7K55_03845</name>
</gene>
<dbReference type="PANTHER" id="PTHR10098">
    <property type="entry name" value="RAPSYN-RELATED"/>
    <property type="match status" value="1"/>
</dbReference>
<evidence type="ECO:0000256" key="2">
    <source>
        <dbReference type="SAM" id="Phobius"/>
    </source>
</evidence>
<evidence type="ECO:0000256" key="1">
    <source>
        <dbReference type="SAM" id="MobiDB-lite"/>
    </source>
</evidence>
<feature type="domain" description="CHAT" evidence="3">
    <location>
        <begin position="582"/>
        <end position="884"/>
    </location>
</feature>
<dbReference type="Proteomes" id="UP000243002">
    <property type="component" value="Unassembled WGS sequence"/>
</dbReference>
<evidence type="ECO:0000313" key="5">
    <source>
        <dbReference type="Proteomes" id="UP000243002"/>
    </source>
</evidence>
<feature type="region of interest" description="Disordered" evidence="1">
    <location>
        <begin position="61"/>
        <end position="90"/>
    </location>
</feature>
<dbReference type="AlphaFoldDB" id="A0A2P7MZD4"/>
<keyword evidence="2" id="KW-0812">Transmembrane</keyword>
<feature type="compositionally biased region" description="Basic and acidic residues" evidence="1">
    <location>
        <begin position="65"/>
        <end position="74"/>
    </location>
</feature>
<comment type="caution">
    <text evidence="4">The sequence shown here is derived from an EMBL/GenBank/DDBJ whole genome shotgun (WGS) entry which is preliminary data.</text>
</comment>
<sequence>MVKYHRIRIDQAMPSKAKRKRRRTTREAYPKSEILYILNIVSGIFATCSLMLLNPTIAPAYTKSSTDKPTKEKPVSCGLKAPSNKRSLNKKEETQISSIITEVESLESKGLYEQAANQYFDAQKIIMDAEGSCSVNSGRFRLVYGSKLYRAFRLEEAEEQIKKGLEILQLHSVGTRETCEEFNGGIEFLDEIYTKKQDFVSLSDIFFKKWPFLKKCLETQGEVTKPALFNIFIRLSGAFFSGYVQEDNEALRSKRAELAFDSLNKAYSVVGGKPTQMQLADILLKEGYFKYSMAGVSKNNKRSDLLLRAREATSQALRIHTGLNELERAEGSAKQLAYILESIGDYSQADKIYRNLIARALDKPLRATSISENYSLLSGYAMFTKNWDNKIHFRTALLMLRQWEHVALKALLPSITPKERIEYLNLFSQSEGVAARGFATGILSSEEYLDSFLQLRYSLIESEIIALRMSIKNISPLAPNTIDTLARQMAASDIDYTNQIKRSLRENDLFIQFIEPSPGGYNTRISTNEIETKTQAFVVRNGGGSESLLAYKTCEKELCNRLMSEALRSSSQGLGDASQKWRVLLDNLFSPELVKQIQESKQVYIGLDGLLQRVPIGIIRIHLESKGLGSRRIIAVQSVADIGNHERNMQAGDSTVFYSPEFGESAKCTSNASCQKQWKELVYSSKEGEVVSGILSANKVFGKQASKSSMLSIKSPKVLHISTHAGFAEETTDGRSRDQSEFGGRQVLDGLYNIYIVATGANVSPPESTIITYRDLAGWDLSGTSLAVVSACETGLGGSMRGYGLFGMHRILSSVGAESTLLSMWKVDDEATAVLMSLFYKSLKEGNLLDEALAKAQDRMIKDPEYAARGWSNPYYWAGWQIAGKMTPVFNK</sequence>
<dbReference type="PANTHER" id="PTHR10098:SF108">
    <property type="entry name" value="TETRATRICOPEPTIDE REPEAT PROTEIN 28"/>
    <property type="match status" value="1"/>
</dbReference>
<evidence type="ECO:0000259" key="3">
    <source>
        <dbReference type="Pfam" id="PF12770"/>
    </source>
</evidence>